<dbReference type="CDD" id="cd09176">
    <property type="entry name" value="PLDc_unchar6"/>
    <property type="match status" value="1"/>
</dbReference>
<dbReference type="InterPro" id="IPR059166">
    <property type="entry name" value="PLD-like_cat"/>
</dbReference>
<dbReference type="OrthoDB" id="369674at2"/>
<dbReference type="EMBL" id="VJXX01000006">
    <property type="protein sequence ID" value="MPY12097.1"/>
    <property type="molecule type" value="Genomic_DNA"/>
</dbReference>
<feature type="domain" description="Phospholipase D-like" evidence="1">
    <location>
        <begin position="257"/>
        <end position="354"/>
    </location>
</feature>
<dbReference type="AlphaFoldDB" id="A0A7X1NSD2"/>
<sequence length="618" mass="67066">MLNPDTTVLLTDALLPPPGFDVDIAVVTTYSLDLTAVLVAPMAFALGNIDDARAIGSGDPVQMLDAVKRHIDHTTVFCQAAAIHVPATHSRILAFLEDSIFQVEPPNEKALFHPKLWVLRFVRPSDGAFHHRVVVASRNLTFDSSWDTALVLDEGSHGTIEAAPAADFVSQLPTLCTDPLPQTRAAAIESLCITIRSVRLEAPEPFDGGELLPLGLALDSSWPFTEYCDRILAISPFLTARTLKRLRSLATDATLLSRAESLDQLGARATEGWDLQILSSSVDFLQEPEKATGEVSAHVAQTSHGELTGLHAKTVVTDHPRGRSTVVNGSANLTTAAWERNVEFNAVLTGPTVTCGVEAVLGRESKEPGLQMIMEPYTPVAEHPTDDPTIATSYALEAFHRVLARSDPRPRLDIIQRDGSSSSARLTLTLPADLLGETEIWLSTVPGQRRPLGETTTWDIAIENITPFIAIETTAGSGHTRLSRRCLIMVPIIGDPLERRQRALAGILNSSERVLRYLAFLLGIDDGRRAVASYRAEERIDVTVGTAGVRASSTASVPPIVLFEPLIRAVSADIDSLAAVADQIAEIRRLPDAESLIPAEFLQMWDVVLHLVRTRRNA</sequence>
<organism evidence="2 3">
    <name type="scientific">Arthrobacter bussei</name>
    <dbReference type="NCBI Taxonomy" id="2594179"/>
    <lineage>
        <taxon>Bacteria</taxon>
        <taxon>Bacillati</taxon>
        <taxon>Actinomycetota</taxon>
        <taxon>Actinomycetes</taxon>
        <taxon>Micrococcales</taxon>
        <taxon>Micrococcaceae</taxon>
        <taxon>Arthrobacter</taxon>
    </lineage>
</organism>
<name>A0A7X1NSD2_9MICC</name>
<dbReference type="Pfam" id="PF13091">
    <property type="entry name" value="PLDc_2"/>
    <property type="match status" value="1"/>
</dbReference>
<evidence type="ECO:0000313" key="3">
    <source>
        <dbReference type="Proteomes" id="UP000326464"/>
    </source>
</evidence>
<dbReference type="RefSeq" id="WP_152816947.1">
    <property type="nucleotide sequence ID" value="NZ_VJXX01000006.1"/>
</dbReference>
<dbReference type="Proteomes" id="UP000326464">
    <property type="component" value="Unassembled WGS sequence"/>
</dbReference>
<evidence type="ECO:0000259" key="1">
    <source>
        <dbReference type="Pfam" id="PF13091"/>
    </source>
</evidence>
<dbReference type="Gene3D" id="3.30.870.10">
    <property type="entry name" value="Endonuclease Chain A"/>
    <property type="match status" value="1"/>
</dbReference>
<evidence type="ECO:0000313" key="2">
    <source>
        <dbReference type="EMBL" id="MPY12097.1"/>
    </source>
</evidence>
<reference evidence="3" key="1">
    <citation type="submission" date="2019-07" db="EMBL/GenBank/DDBJ databases">
        <title>Arthrobacter KR32 sp. nov., isolated from mountain cheese made of cows milk.</title>
        <authorList>
            <person name="Flegler A."/>
        </authorList>
    </citation>
    <scope>NUCLEOTIDE SEQUENCE [LARGE SCALE GENOMIC DNA]</scope>
    <source>
        <strain evidence="3">KR32</strain>
    </source>
</reference>
<accession>A0A7X1NSD2</accession>
<proteinExistence type="predicted"/>
<protein>
    <recommendedName>
        <fullName evidence="1">Phospholipase D-like domain-containing protein</fullName>
    </recommendedName>
</protein>
<comment type="caution">
    <text evidence="2">The sequence shown here is derived from an EMBL/GenBank/DDBJ whole genome shotgun (WGS) entry which is preliminary data.</text>
</comment>
<gene>
    <name evidence="2" type="ORF">FNH21_15485</name>
</gene>
<keyword evidence="3" id="KW-1185">Reference proteome</keyword>
<dbReference type="SUPFAM" id="SSF56024">
    <property type="entry name" value="Phospholipase D/nuclease"/>
    <property type="match status" value="1"/>
</dbReference>
<dbReference type="InterPro" id="IPR025202">
    <property type="entry name" value="PLD-like_dom"/>
</dbReference>